<evidence type="ECO:0000256" key="7">
    <source>
        <dbReference type="ARBA" id="ARBA00023010"/>
    </source>
</evidence>
<sequence>MHFFLLIIFIFISFVLISLIIFQCSSGSNLSSNVSDYSSQLFTEHSKSYVMTYTIIVLLILFFIMSLMLCKFNYWAQYSLNI</sequence>
<dbReference type="Proteomes" id="UP000294455">
    <property type="component" value="Chromosome"/>
</dbReference>
<dbReference type="NCBIfam" id="TIGR00810">
    <property type="entry name" value="secG"/>
    <property type="match status" value="1"/>
</dbReference>
<proteinExistence type="inferred from homology"/>
<keyword evidence="9" id="KW-1003">Cell membrane</keyword>
<evidence type="ECO:0000256" key="9">
    <source>
        <dbReference type="RuleBase" id="RU365087"/>
    </source>
</evidence>
<dbReference type="InterPro" id="IPR004692">
    <property type="entry name" value="SecG"/>
</dbReference>
<dbReference type="GO" id="GO:0015450">
    <property type="term" value="F:protein-transporting ATPase activity"/>
    <property type="evidence" value="ECO:0007669"/>
    <property type="project" value="UniProtKB-UniRule"/>
</dbReference>
<keyword evidence="8 9" id="KW-0472">Membrane</keyword>
<comment type="caution">
    <text evidence="9">Lacks conserved residue(s) required for the propagation of feature annotation.</text>
</comment>
<evidence type="ECO:0000256" key="4">
    <source>
        <dbReference type="ARBA" id="ARBA00022692"/>
    </source>
</evidence>
<dbReference type="AlphaFoldDB" id="A0A803FU23"/>
<keyword evidence="6 9" id="KW-1133">Transmembrane helix</keyword>
<evidence type="ECO:0000256" key="5">
    <source>
        <dbReference type="ARBA" id="ARBA00022927"/>
    </source>
</evidence>
<evidence type="ECO:0000256" key="8">
    <source>
        <dbReference type="ARBA" id="ARBA00023136"/>
    </source>
</evidence>
<comment type="subcellular location">
    <subcellularLocation>
        <location evidence="9">Cell membrane</location>
        <topology evidence="9">Multi-pass membrane protein</topology>
    </subcellularLocation>
    <subcellularLocation>
        <location evidence="1">Membrane</location>
        <topology evidence="1">Multi-pass membrane protein</topology>
    </subcellularLocation>
</comment>
<evidence type="ECO:0000256" key="2">
    <source>
        <dbReference type="ARBA" id="ARBA00008445"/>
    </source>
</evidence>
<dbReference type="GO" id="GO:0009306">
    <property type="term" value="P:protein secretion"/>
    <property type="evidence" value="ECO:0007669"/>
    <property type="project" value="UniProtKB-UniRule"/>
</dbReference>
<keyword evidence="7 9" id="KW-0811">Translocation</keyword>
<gene>
    <name evidence="10" type="primary">secG</name>
    <name evidence="10" type="ORF">BUCIPICE3303_245</name>
</gene>
<comment type="similarity">
    <text evidence="2 9">Belongs to the SecG family.</text>
</comment>
<reference evidence="10 11" key="1">
    <citation type="submission" date="2019-02" db="EMBL/GenBank/DDBJ databases">
        <authorList>
            <person name="Manzano-Marin A."/>
            <person name="Manzano-Marin A."/>
        </authorList>
    </citation>
    <scope>NUCLEOTIDE SEQUENCE [LARGE SCALE GENOMIC DNA]</scope>
    <source>
        <strain evidence="10 11">BuCipiceae</strain>
    </source>
</reference>
<keyword evidence="4 9" id="KW-0812">Transmembrane</keyword>
<dbReference type="EMBL" id="LR217739">
    <property type="protein sequence ID" value="VFP88450.1"/>
    <property type="molecule type" value="Genomic_DNA"/>
</dbReference>
<keyword evidence="5 9" id="KW-0653">Protein transport</keyword>
<comment type="function">
    <text evidence="9">Involved in protein export. Participates in an early event of protein translocation.</text>
</comment>
<accession>A0A803FU23</accession>
<keyword evidence="3 9" id="KW-0813">Transport</keyword>
<evidence type="ECO:0000256" key="3">
    <source>
        <dbReference type="ARBA" id="ARBA00022448"/>
    </source>
</evidence>
<organism evidence="10 11">
    <name type="scientific">Buchnera aphidicola</name>
    <name type="common">Cinara piceae</name>
    <dbReference type="NCBI Taxonomy" id="1660043"/>
    <lineage>
        <taxon>Bacteria</taxon>
        <taxon>Pseudomonadati</taxon>
        <taxon>Pseudomonadota</taxon>
        <taxon>Gammaproteobacteria</taxon>
        <taxon>Enterobacterales</taxon>
        <taxon>Erwiniaceae</taxon>
        <taxon>Buchnera</taxon>
    </lineage>
</organism>
<evidence type="ECO:0000256" key="6">
    <source>
        <dbReference type="ARBA" id="ARBA00022989"/>
    </source>
</evidence>
<feature type="transmembrane region" description="Helical" evidence="9">
    <location>
        <begin position="50"/>
        <end position="70"/>
    </location>
</feature>
<dbReference type="GO" id="GO:0005886">
    <property type="term" value="C:plasma membrane"/>
    <property type="evidence" value="ECO:0007669"/>
    <property type="project" value="UniProtKB-SubCell"/>
</dbReference>
<dbReference type="RefSeq" id="WP_172598704.1">
    <property type="nucleotide sequence ID" value="NZ_LR217739.1"/>
</dbReference>
<dbReference type="Pfam" id="PF03840">
    <property type="entry name" value="SecG"/>
    <property type="match status" value="1"/>
</dbReference>
<protein>
    <recommendedName>
        <fullName evidence="9">Protein-export membrane protein SecG</fullName>
    </recommendedName>
</protein>
<evidence type="ECO:0000313" key="11">
    <source>
        <dbReference type="Proteomes" id="UP000294455"/>
    </source>
</evidence>
<evidence type="ECO:0000313" key="10">
    <source>
        <dbReference type="EMBL" id="VFP88450.1"/>
    </source>
</evidence>
<name>A0A803FU23_9GAMM</name>
<evidence type="ECO:0000256" key="1">
    <source>
        <dbReference type="ARBA" id="ARBA00004141"/>
    </source>
</evidence>